<dbReference type="Proteomes" id="UP000038010">
    <property type="component" value="Unassembled WGS sequence"/>
</dbReference>
<dbReference type="EMBL" id="LFJN01000016">
    <property type="protein sequence ID" value="KPI39020.1"/>
    <property type="molecule type" value="Genomic_DNA"/>
</dbReference>
<dbReference type="AlphaFoldDB" id="A0A0N1H7Z9"/>
<dbReference type="GeneID" id="28736488"/>
<name>A0A0N1H7Z9_9EURO</name>
<sequence length="308" mass="33776">MSATTSIVSHGEVDALARETYGQGPIVLRIGNGGAGAVGLIAALANDYLAVYHEPGQASITWVCNHSRNTQLALLQHHIDIALTYERDQEQLAESEGWSKTIGCIFHDHFVLAGPVNDPAGVMQQNGSLEQALQTIAKTRSLFHSRADSSATMFKERSRWVAAGLGPWKDSTDEAWYKQSLHSPAGAVIEAGKAGAYLITDRSTLLHQTQLGVVSDMTVFYEPQSETDVLMNSCFALVGTTLAKGDASPEERDRFVQYMQSDRGQDLIRRFGQVEEGDVECFARVQDGFARNKMRGGQGVDRRWRVSE</sequence>
<evidence type="ECO:0000313" key="3">
    <source>
        <dbReference type="Proteomes" id="UP000038010"/>
    </source>
</evidence>
<gene>
    <name evidence="2" type="ORF">AB675_4467</name>
</gene>
<comment type="caution">
    <text evidence="2">The sequence shown here is derived from an EMBL/GenBank/DDBJ whole genome shotgun (WGS) entry which is preliminary data.</text>
</comment>
<accession>A0A0N1H7Z9</accession>
<dbReference type="RefSeq" id="XP_017998983.1">
    <property type="nucleotide sequence ID" value="XM_018144608.1"/>
</dbReference>
<proteinExistence type="predicted"/>
<protein>
    <recommendedName>
        <fullName evidence="1">PBP domain-containing protein</fullName>
    </recommendedName>
</protein>
<dbReference type="VEuPathDB" id="FungiDB:AB675_4467"/>
<reference evidence="2 3" key="1">
    <citation type="submission" date="2015-06" db="EMBL/GenBank/DDBJ databases">
        <title>Draft genome of the ant-associated black yeast Phialophora attae CBS 131958.</title>
        <authorList>
            <person name="Moreno L.F."/>
            <person name="Stielow B.J."/>
            <person name="de Hoog S."/>
            <person name="Vicente V.A."/>
            <person name="Weiss V.A."/>
            <person name="de Vries M."/>
            <person name="Cruz L.M."/>
            <person name="Souza E.M."/>
        </authorList>
    </citation>
    <scope>NUCLEOTIDE SEQUENCE [LARGE SCALE GENOMIC DNA]</scope>
    <source>
        <strain evidence="2 3">CBS 131958</strain>
    </source>
</reference>
<evidence type="ECO:0000259" key="1">
    <source>
        <dbReference type="Pfam" id="PF12849"/>
    </source>
</evidence>
<dbReference type="PANTHER" id="PTHR37945">
    <property type="entry name" value="EXTRACELLULAR TUNGSTATE BINDING PROTEIN"/>
    <property type="match status" value="1"/>
</dbReference>
<dbReference type="SUPFAM" id="SSF53850">
    <property type="entry name" value="Periplasmic binding protein-like II"/>
    <property type="match status" value="1"/>
</dbReference>
<dbReference type="InterPro" id="IPR024370">
    <property type="entry name" value="PBP_domain"/>
</dbReference>
<dbReference type="PANTHER" id="PTHR37945:SF1">
    <property type="entry name" value="EXTRACELLULAR TUNGSTATE BINDING PROTEIN"/>
    <property type="match status" value="1"/>
</dbReference>
<organism evidence="2 3">
    <name type="scientific">Cyphellophora attinorum</name>
    <dbReference type="NCBI Taxonomy" id="1664694"/>
    <lineage>
        <taxon>Eukaryota</taxon>
        <taxon>Fungi</taxon>
        <taxon>Dikarya</taxon>
        <taxon>Ascomycota</taxon>
        <taxon>Pezizomycotina</taxon>
        <taxon>Eurotiomycetes</taxon>
        <taxon>Chaetothyriomycetidae</taxon>
        <taxon>Chaetothyriales</taxon>
        <taxon>Cyphellophoraceae</taxon>
        <taxon>Cyphellophora</taxon>
    </lineage>
</organism>
<feature type="domain" description="PBP" evidence="1">
    <location>
        <begin position="46"/>
        <end position="222"/>
    </location>
</feature>
<dbReference type="Pfam" id="PF12849">
    <property type="entry name" value="PBP_like_2"/>
    <property type="match status" value="1"/>
</dbReference>
<dbReference type="InterPro" id="IPR052738">
    <property type="entry name" value="ABC-Tungstate_binding"/>
</dbReference>
<dbReference type="OrthoDB" id="10260248at2759"/>
<dbReference type="STRING" id="1664694.A0A0N1H7Z9"/>
<evidence type="ECO:0000313" key="2">
    <source>
        <dbReference type="EMBL" id="KPI39020.1"/>
    </source>
</evidence>
<dbReference type="Gene3D" id="3.40.190.10">
    <property type="entry name" value="Periplasmic binding protein-like II"/>
    <property type="match status" value="2"/>
</dbReference>
<keyword evidence="3" id="KW-1185">Reference proteome</keyword>